<dbReference type="RefSeq" id="WP_191750178.1">
    <property type="nucleotide sequence ID" value="NZ_JACSQZ010000032.1"/>
</dbReference>
<gene>
    <name evidence="1" type="primary">pglZ</name>
    <name evidence="1" type="ORF">H9660_09680</name>
</gene>
<keyword evidence="2" id="KW-1185">Reference proteome</keyword>
<sequence length="489" mass="57041">MFDRLIEKQISIEYLKRVLIKDYDGLITKYCNNFKVKYRGILYEYNDVEKFRYIYETKIKGSNDNYIVLVSKEMYIPYDILMYFNVIDLSYEILFPKLNSFVLKSTSGLDLDLLSIAYNNLYEPLISERDTKEFINKTMYSKSNIKEYVAELQEKIRYTMQEDMSYNDWFKVSSKKATMRCLELMSSEKYNTNGFDKVINEEFKDFILDKYKGLSGRSTNKSPILLSKVMDFILMKQEKFALIVMDGMSVADWNIISGEFNDIEFDLNYSFALIPTLTSISRQSLLSGKLPIELDNPFSLAKEKNLFIEKCMEYGYKQDQIKYNRGYDIELSVNDKCLAIIINDIDDLVHNQLQGYSGMYRDIYHLAKTQKLQKLIKKLFKEEFTIYLTSDHGNVEAEGMGKVKGAGVEVETKSQRVVIYKDFASEERVKDEFNVIEYPGYYLPKDNKYLICEDRAAFAAKGEQIVSHGGISIEEVIVPFITIKGVKNE</sequence>
<protein>
    <submittedName>
        <fullName evidence="1">BREX-3 system phosphatase PglZ</fullName>
    </submittedName>
</protein>
<dbReference type="Proteomes" id="UP000640335">
    <property type="component" value="Unassembled WGS sequence"/>
</dbReference>
<dbReference type="NCBIfam" id="NF033449">
    <property type="entry name" value="BREX_PglZ_3"/>
    <property type="match status" value="1"/>
</dbReference>
<dbReference type="EMBL" id="JACSQZ010000032">
    <property type="protein sequence ID" value="MBD7915418.1"/>
    <property type="molecule type" value="Genomic_DNA"/>
</dbReference>
<organism evidence="1 2">
    <name type="scientific">Clostridium gallinarum</name>
    <dbReference type="NCBI Taxonomy" id="2762246"/>
    <lineage>
        <taxon>Bacteria</taxon>
        <taxon>Bacillati</taxon>
        <taxon>Bacillota</taxon>
        <taxon>Clostridia</taxon>
        <taxon>Eubacteriales</taxon>
        <taxon>Clostridiaceae</taxon>
        <taxon>Clostridium</taxon>
    </lineage>
</organism>
<proteinExistence type="predicted"/>
<dbReference type="SUPFAM" id="SSF53649">
    <property type="entry name" value="Alkaline phosphatase-like"/>
    <property type="match status" value="1"/>
</dbReference>
<name>A0ABR8Q4S0_9CLOT</name>
<accession>A0ABR8Q4S0</accession>
<dbReference type="InterPro" id="IPR017850">
    <property type="entry name" value="Alkaline_phosphatase_core_sf"/>
</dbReference>
<comment type="caution">
    <text evidence="1">The sequence shown here is derived from an EMBL/GenBank/DDBJ whole genome shotgun (WGS) entry which is preliminary data.</text>
</comment>
<evidence type="ECO:0000313" key="1">
    <source>
        <dbReference type="EMBL" id="MBD7915418.1"/>
    </source>
</evidence>
<reference evidence="1 2" key="1">
    <citation type="submission" date="2020-08" db="EMBL/GenBank/DDBJ databases">
        <title>A Genomic Blueprint of the Chicken Gut Microbiome.</title>
        <authorList>
            <person name="Gilroy R."/>
            <person name="Ravi A."/>
            <person name="Getino M."/>
            <person name="Pursley I."/>
            <person name="Horton D.L."/>
            <person name="Alikhan N.-F."/>
            <person name="Baker D."/>
            <person name="Gharbi K."/>
            <person name="Hall N."/>
            <person name="Watson M."/>
            <person name="Adriaenssens E.M."/>
            <person name="Foster-Nyarko E."/>
            <person name="Jarju S."/>
            <person name="Secka A."/>
            <person name="Antonio M."/>
            <person name="Oren A."/>
            <person name="Chaudhuri R."/>
            <person name="La Ragione R.M."/>
            <person name="Hildebrand F."/>
            <person name="Pallen M.J."/>
        </authorList>
    </citation>
    <scope>NUCLEOTIDE SEQUENCE [LARGE SCALE GENOMIC DNA]</scope>
    <source>
        <strain evidence="1 2">Sa3CUN1</strain>
    </source>
</reference>
<dbReference type="Pfam" id="PF08665">
    <property type="entry name" value="PglZ"/>
    <property type="match status" value="1"/>
</dbReference>
<evidence type="ECO:0000313" key="2">
    <source>
        <dbReference type="Proteomes" id="UP000640335"/>
    </source>
</evidence>